<feature type="compositionally biased region" description="Polar residues" evidence="7">
    <location>
        <begin position="232"/>
        <end position="242"/>
    </location>
</feature>
<comment type="similarity">
    <text evidence="2">Belongs to the ABC transporter superfamily. ABCG family. Eye pigment precursor importer (TC 3.A.1.204) subfamily.</text>
</comment>
<gene>
    <name evidence="10" type="ORF">TCMB3V08_LOCUS3794</name>
</gene>
<dbReference type="Pfam" id="PF00005">
    <property type="entry name" value="ABC_tran"/>
    <property type="match status" value="1"/>
</dbReference>
<dbReference type="Gene3D" id="3.40.50.300">
    <property type="entry name" value="P-loop containing nucleotide triphosphate hydrolases"/>
    <property type="match status" value="1"/>
</dbReference>
<dbReference type="InterPro" id="IPR003439">
    <property type="entry name" value="ABC_transporter-like_ATP-bd"/>
</dbReference>
<feature type="region of interest" description="Disordered" evidence="7">
    <location>
        <begin position="132"/>
        <end position="198"/>
    </location>
</feature>
<name>A0A7R9J2D0_TIMCA</name>
<evidence type="ECO:0000256" key="3">
    <source>
        <dbReference type="ARBA" id="ARBA00022448"/>
    </source>
</evidence>
<keyword evidence="5 8" id="KW-1133">Transmembrane helix</keyword>
<feature type="transmembrane region" description="Helical" evidence="8">
    <location>
        <begin position="719"/>
        <end position="745"/>
    </location>
</feature>
<dbReference type="InterPro" id="IPR013525">
    <property type="entry name" value="ABC2_TM"/>
</dbReference>
<comment type="subcellular location">
    <subcellularLocation>
        <location evidence="1">Membrane</location>
        <topology evidence="1">Multi-pass membrane protein</topology>
    </subcellularLocation>
</comment>
<evidence type="ECO:0000256" key="7">
    <source>
        <dbReference type="SAM" id="MobiDB-lite"/>
    </source>
</evidence>
<dbReference type="Pfam" id="PF01061">
    <property type="entry name" value="ABC2_membrane"/>
    <property type="match status" value="1"/>
</dbReference>
<dbReference type="GO" id="GO:0016887">
    <property type="term" value="F:ATP hydrolysis activity"/>
    <property type="evidence" value="ECO:0007669"/>
    <property type="project" value="InterPro"/>
</dbReference>
<accession>A0A7R9J2D0</accession>
<feature type="region of interest" description="Disordered" evidence="7">
    <location>
        <begin position="232"/>
        <end position="253"/>
    </location>
</feature>
<dbReference type="InterPro" id="IPR027417">
    <property type="entry name" value="P-loop_NTPase"/>
</dbReference>
<evidence type="ECO:0000256" key="2">
    <source>
        <dbReference type="ARBA" id="ARBA00005814"/>
    </source>
</evidence>
<feature type="compositionally biased region" description="Polar residues" evidence="7">
    <location>
        <begin position="1"/>
        <end position="13"/>
    </location>
</feature>
<evidence type="ECO:0000313" key="10">
    <source>
        <dbReference type="EMBL" id="CAD7571109.1"/>
    </source>
</evidence>
<reference evidence="10" key="1">
    <citation type="submission" date="2020-11" db="EMBL/GenBank/DDBJ databases">
        <authorList>
            <person name="Tran Van P."/>
        </authorList>
    </citation>
    <scope>NUCLEOTIDE SEQUENCE</scope>
</reference>
<feature type="transmembrane region" description="Helical" evidence="8">
    <location>
        <begin position="751"/>
        <end position="771"/>
    </location>
</feature>
<dbReference type="PROSITE" id="PS50893">
    <property type="entry name" value="ABC_TRANSPORTER_2"/>
    <property type="match status" value="1"/>
</dbReference>
<evidence type="ECO:0000256" key="8">
    <source>
        <dbReference type="SAM" id="Phobius"/>
    </source>
</evidence>
<keyword evidence="3" id="KW-0813">Transport</keyword>
<dbReference type="GO" id="GO:0005886">
    <property type="term" value="C:plasma membrane"/>
    <property type="evidence" value="ECO:0007669"/>
    <property type="project" value="TreeGrafter"/>
</dbReference>
<organism evidence="10">
    <name type="scientific">Timema californicum</name>
    <name type="common">California timema</name>
    <name type="synonym">Walking stick</name>
    <dbReference type="NCBI Taxonomy" id="61474"/>
    <lineage>
        <taxon>Eukaryota</taxon>
        <taxon>Metazoa</taxon>
        <taxon>Ecdysozoa</taxon>
        <taxon>Arthropoda</taxon>
        <taxon>Hexapoda</taxon>
        <taxon>Insecta</taxon>
        <taxon>Pterygota</taxon>
        <taxon>Neoptera</taxon>
        <taxon>Polyneoptera</taxon>
        <taxon>Phasmatodea</taxon>
        <taxon>Timematodea</taxon>
        <taxon>Timematoidea</taxon>
        <taxon>Timematidae</taxon>
        <taxon>Timema</taxon>
    </lineage>
</organism>
<dbReference type="AlphaFoldDB" id="A0A7R9J2D0"/>
<feature type="transmembrane region" description="Helical" evidence="8">
    <location>
        <begin position="670"/>
        <end position="688"/>
    </location>
</feature>
<sequence>MPNTRRSSPSYELSTMERRYSVPPAPNQGAPPNNLDTHNPPGARTQPGLGPGGPSASEDLHAWSIYRQNLNSDFTDSALGSSEKSPLPYGNFQLRESTVQSILTHPRYGPKSALGANMYTYLKFGLPRVFPPSRGPKDGSSGYDSSDDGSPYLHRQGRNYLRSRSDPDFRNQPLHRPYTGHGPRPLPQPHVGPGWVRTKSNSEANLLSHEVYARHQDHRRSVHDLRVADLQQQSGRLTPSHINDSRRRTSNSSLVHNRRITREEAAMNGRLGSVAEAGYAPIPDHIEIGTAFKYPHLQVRGIEVESKSNKHMLLLQGISFEVHGGEIMAVMATAEEEGTGFLEALSGRSSHTGRIRGDVLLNGQLVHPHQLRDRVAYVESDSHLSPDLSVKQTLRFHHWLRRAGNDKSESTAGKIEVQDKIDTLIEDLGLGQVNDIKVSALTTSERRRLNVACHLLLNTDIVVLDQPTKGMDIFDTFFLVEFLRQWSGNSTLPLNAGLHGGRIVILTLHPPTYEIFTMLSRVALVSAGRLMFTGRRRDMLPYFALVQYPCPAYKNPSDYYLDLVTLDDLSAEAMLESSQRIEQLAETFRRHQEPLSDPGPPIALPYKIKRANCFSQMIALLMRALVYTQPVSLLCWLANVLLAVAMSLIVGAIFWDLPGSDPHLVLGDRLGFHYTMTLIAPWPLLLRMSLGEVGKERWAVDHDVRDRLYCRPAYIFTKLLYNLPASALVWTAYIIPAYCMSGLYLQGDETLAIYIYTGFMVLHLLANQMFLTALGYALKHRHVAAILAGLFLSGLTLVSGLPLHLLDVGVWCQWLGTVSPARWILPVLLQREYSPLALSSSTSSLTCKNKHFGEKPPPVHPTEIRTSISPSSAVELNTTSALANYATEVQHQDIIVQGSCLPPNGTAVLQYVHFLPDPRQPEYMAPVVLCYLVASGSFLVSRYQPVQPRNNPNKP</sequence>
<feature type="transmembrane region" description="Helical" evidence="8">
    <location>
        <begin position="923"/>
        <end position="940"/>
    </location>
</feature>
<evidence type="ECO:0000256" key="4">
    <source>
        <dbReference type="ARBA" id="ARBA00022692"/>
    </source>
</evidence>
<feature type="domain" description="ABC transporter" evidence="9">
    <location>
        <begin position="299"/>
        <end position="552"/>
    </location>
</feature>
<feature type="transmembrane region" description="Helical" evidence="8">
    <location>
        <begin position="631"/>
        <end position="655"/>
    </location>
</feature>
<dbReference type="GO" id="GO:0140359">
    <property type="term" value="F:ABC-type transporter activity"/>
    <property type="evidence" value="ECO:0007669"/>
    <property type="project" value="InterPro"/>
</dbReference>
<evidence type="ECO:0000256" key="5">
    <source>
        <dbReference type="ARBA" id="ARBA00022989"/>
    </source>
</evidence>
<dbReference type="InterPro" id="IPR050352">
    <property type="entry name" value="ABCG_transporters"/>
</dbReference>
<proteinExistence type="inferred from homology"/>
<dbReference type="PANTHER" id="PTHR48041">
    <property type="entry name" value="ABC TRANSPORTER G FAMILY MEMBER 28"/>
    <property type="match status" value="1"/>
</dbReference>
<dbReference type="PANTHER" id="PTHR48041:SF89">
    <property type="entry name" value="FI03229P"/>
    <property type="match status" value="1"/>
</dbReference>
<evidence type="ECO:0000256" key="1">
    <source>
        <dbReference type="ARBA" id="ARBA00004141"/>
    </source>
</evidence>
<feature type="region of interest" description="Disordered" evidence="7">
    <location>
        <begin position="1"/>
        <end position="58"/>
    </location>
</feature>
<evidence type="ECO:0000256" key="6">
    <source>
        <dbReference type="ARBA" id="ARBA00023136"/>
    </source>
</evidence>
<keyword evidence="6 8" id="KW-0472">Membrane</keyword>
<feature type="transmembrane region" description="Helical" evidence="8">
    <location>
        <begin position="783"/>
        <end position="805"/>
    </location>
</feature>
<dbReference type="GO" id="GO:0005524">
    <property type="term" value="F:ATP binding"/>
    <property type="evidence" value="ECO:0007669"/>
    <property type="project" value="InterPro"/>
</dbReference>
<feature type="compositionally biased region" description="Low complexity" evidence="7">
    <location>
        <begin position="138"/>
        <end position="150"/>
    </location>
</feature>
<keyword evidence="4 8" id="KW-0812">Transmembrane</keyword>
<evidence type="ECO:0000259" key="9">
    <source>
        <dbReference type="PROSITE" id="PS50893"/>
    </source>
</evidence>
<dbReference type="SUPFAM" id="SSF52540">
    <property type="entry name" value="P-loop containing nucleoside triphosphate hydrolases"/>
    <property type="match status" value="1"/>
</dbReference>
<dbReference type="EMBL" id="OE180344">
    <property type="protein sequence ID" value="CAD7571109.1"/>
    <property type="molecule type" value="Genomic_DNA"/>
</dbReference>
<protein>
    <submittedName>
        <fullName evidence="10">(California timema) hypothetical protein</fullName>
    </submittedName>
</protein>